<reference evidence="1 2" key="2">
    <citation type="journal article" date="2011" name="ISME J.">
        <title>RNA-seq reveals cooperative metabolic interactions between two termite-gut spirochete species in co-culture.</title>
        <authorList>
            <person name="Rosenthal A.Z."/>
            <person name="Matson E.G."/>
            <person name="Eldar A."/>
            <person name="Leadbetter J.R."/>
        </authorList>
    </citation>
    <scope>NUCLEOTIDE SEQUENCE [LARGE SCALE GENOMIC DNA]</scope>
    <source>
        <strain evidence="2">ATCC BAA-887 / DSM 12427 / ZAS-2</strain>
    </source>
</reference>
<dbReference type="HOGENOM" id="CLU_911225_0_0_12"/>
<evidence type="ECO:0008006" key="3">
    <source>
        <dbReference type="Google" id="ProtNLM"/>
    </source>
</evidence>
<sequence>MPFQERLQKSHLYTVFFAPRGFERMADLGMQIAQDYLSPFDKLIGLVGTAGSGKSMVIKGMFPGLELVNDDDGVNIRPLPLLDVAEDATGFYSPHTYHLDIHFEAAFTQKHVLAKAILDAVDLGKRVVVEHFDLIYPFLNRNAHLLIGMGEEVIITRPTLFGPEPQDIADIVFKSQPFRKMTHSAEDLCEYVMRKHGMTETFLHSDVRHGFIFSFLEKPELKLSLDEIEKEVNEMIARDIPISFLDDMHIRIGEESWVCHGPRMHVRSTAEIKNFTLNKEFLVDPVSGRFLLVGVVGEKGAQRIGDLNKIG</sequence>
<dbReference type="AlphaFoldDB" id="F5YRD0"/>
<accession>F5YRD0</accession>
<dbReference type="Proteomes" id="UP000009223">
    <property type="component" value="Chromosome"/>
</dbReference>
<evidence type="ECO:0000313" key="2">
    <source>
        <dbReference type="Proteomes" id="UP000009223"/>
    </source>
</evidence>
<dbReference type="STRING" id="545694.TREPR_1305"/>
<protein>
    <recommendedName>
        <fullName evidence="3">Alanine-tRNA synthetase second additional domain-containing protein</fullName>
    </recommendedName>
</protein>
<dbReference type="GO" id="GO:0000166">
    <property type="term" value="F:nucleotide binding"/>
    <property type="evidence" value="ECO:0007669"/>
    <property type="project" value="InterPro"/>
</dbReference>
<gene>
    <name evidence="1" type="ordered locus">TREPR_1305</name>
</gene>
<reference evidence="2" key="1">
    <citation type="submission" date="2009-12" db="EMBL/GenBank/DDBJ databases">
        <title>Complete sequence of Treponema primitia strain ZAS-2.</title>
        <authorList>
            <person name="Tetu S.G."/>
            <person name="Matson E."/>
            <person name="Ren Q."/>
            <person name="Seshadri R."/>
            <person name="Elbourne L."/>
            <person name="Hassan K.A."/>
            <person name="Durkin A."/>
            <person name="Radune D."/>
            <person name="Mohamoud Y."/>
            <person name="Shay R."/>
            <person name="Jin S."/>
            <person name="Zhang X."/>
            <person name="Lucey K."/>
            <person name="Ballor N.R."/>
            <person name="Ottesen E."/>
            <person name="Rosenthal R."/>
            <person name="Allen A."/>
            <person name="Leadbetter J.R."/>
            <person name="Paulsen I.T."/>
        </authorList>
    </citation>
    <scope>NUCLEOTIDE SEQUENCE [LARGE SCALE GENOMIC DNA]</scope>
    <source>
        <strain evidence="2">ATCC BAA-887 / DSM 12427 / ZAS-2</strain>
    </source>
</reference>
<dbReference type="KEGG" id="tpi:TREPR_1305"/>
<dbReference type="SUPFAM" id="SSF55186">
    <property type="entry name" value="ThrRS/AlaRS common domain"/>
    <property type="match status" value="1"/>
</dbReference>
<evidence type="ECO:0000313" key="1">
    <source>
        <dbReference type="EMBL" id="AEF83920.1"/>
    </source>
</evidence>
<keyword evidence="2" id="KW-1185">Reference proteome</keyword>
<dbReference type="OrthoDB" id="9789120at2"/>
<organism evidence="1 2">
    <name type="scientific">Treponema primitia (strain ATCC BAA-887 / DSM 12427 / ZAS-2)</name>
    <dbReference type="NCBI Taxonomy" id="545694"/>
    <lineage>
        <taxon>Bacteria</taxon>
        <taxon>Pseudomonadati</taxon>
        <taxon>Spirochaetota</taxon>
        <taxon>Spirochaetia</taxon>
        <taxon>Spirochaetales</taxon>
        <taxon>Treponemataceae</taxon>
        <taxon>Treponema</taxon>
    </lineage>
</organism>
<dbReference type="eggNOG" id="COG0441">
    <property type="taxonomic scope" value="Bacteria"/>
</dbReference>
<dbReference type="EMBL" id="CP001843">
    <property type="protein sequence ID" value="AEF83920.1"/>
    <property type="molecule type" value="Genomic_DNA"/>
</dbReference>
<dbReference type="Gene3D" id="3.30.980.10">
    <property type="entry name" value="Threonyl-trna Synthetase, Chain A, domain 2"/>
    <property type="match status" value="1"/>
</dbReference>
<dbReference type="RefSeq" id="WP_015708778.1">
    <property type="nucleotide sequence ID" value="NC_015578.1"/>
</dbReference>
<name>F5YRD0_TREPZ</name>
<dbReference type="InterPro" id="IPR018163">
    <property type="entry name" value="Thr/Ala-tRNA-synth_IIc_edit"/>
</dbReference>
<proteinExistence type="predicted"/>